<proteinExistence type="inferred from homology"/>
<evidence type="ECO:0000256" key="4">
    <source>
        <dbReference type="ARBA" id="ARBA00022989"/>
    </source>
</evidence>
<dbReference type="AlphaFoldDB" id="A0A7S1XPH0"/>
<feature type="chain" id="PRO_5031427812" evidence="7">
    <location>
        <begin position="19"/>
        <end position="295"/>
    </location>
</feature>
<name>A0A7S1XPH0_9STRA</name>
<feature type="signal peptide" evidence="7">
    <location>
        <begin position="1"/>
        <end position="18"/>
    </location>
</feature>
<comment type="subcellular location">
    <subcellularLocation>
        <location evidence="1">Membrane</location>
        <topology evidence="1">Multi-pass membrane protein</topology>
    </subcellularLocation>
</comment>
<evidence type="ECO:0000256" key="5">
    <source>
        <dbReference type="ARBA" id="ARBA00023136"/>
    </source>
</evidence>
<protein>
    <submittedName>
        <fullName evidence="8">Uncharacterized protein</fullName>
    </submittedName>
</protein>
<dbReference type="GO" id="GO:0005737">
    <property type="term" value="C:cytoplasm"/>
    <property type="evidence" value="ECO:0007669"/>
    <property type="project" value="TreeGrafter"/>
</dbReference>
<keyword evidence="7" id="KW-0732">Signal</keyword>
<sequence>MAILKGMRLAFACVAARGAFTSSSDLSNGGLAPPGAAAVVAATGLAMPAPGGAAAAAVRRSGLRLEARQLTRRSAMVPGELPFEPVRQSKVVSELEPEMTSALPAPSRASRLWRGYVRRLEARPIPMKVATAMCLMCISDLVSQALTPAPFNLPRFLAFVTTQAFFMTPCLHYQFAMFEAIGNKVERRFGTDAKPLAMVAVDQTLGALFAFTAFFLIFTFWDNAFRGFPEGGVLGKAWAKVTGTLWSALLANWKIWPLANFINFKFVPLQLRIPFANLVACCFGIILSSIAGGSG</sequence>
<dbReference type="Pfam" id="PF04117">
    <property type="entry name" value="Mpv17_PMP22"/>
    <property type="match status" value="1"/>
</dbReference>
<gene>
    <name evidence="8" type="ORF">PPAR1163_LOCUS10996</name>
</gene>
<evidence type="ECO:0000313" key="8">
    <source>
        <dbReference type="EMBL" id="CAD9252632.1"/>
    </source>
</evidence>
<evidence type="ECO:0000256" key="2">
    <source>
        <dbReference type="ARBA" id="ARBA00006824"/>
    </source>
</evidence>
<dbReference type="InterPro" id="IPR007248">
    <property type="entry name" value="Mpv17_PMP22"/>
</dbReference>
<reference evidence="8" key="1">
    <citation type="submission" date="2021-01" db="EMBL/GenBank/DDBJ databases">
        <authorList>
            <person name="Corre E."/>
            <person name="Pelletier E."/>
            <person name="Niang G."/>
            <person name="Scheremetjew M."/>
            <person name="Finn R."/>
            <person name="Kale V."/>
            <person name="Holt S."/>
            <person name="Cochrane G."/>
            <person name="Meng A."/>
            <person name="Brown T."/>
            <person name="Cohen L."/>
        </authorList>
    </citation>
    <scope>NUCLEOTIDE SEQUENCE</scope>
    <source>
        <strain evidence="8">CCMP2877</strain>
    </source>
</reference>
<keyword evidence="5 6" id="KW-0472">Membrane</keyword>
<feature type="transmembrane region" description="Helical" evidence="6">
    <location>
        <begin position="196"/>
        <end position="221"/>
    </location>
</feature>
<evidence type="ECO:0000256" key="7">
    <source>
        <dbReference type="SAM" id="SignalP"/>
    </source>
</evidence>
<evidence type="ECO:0000256" key="3">
    <source>
        <dbReference type="ARBA" id="ARBA00022692"/>
    </source>
</evidence>
<accession>A0A7S1XPH0</accession>
<feature type="transmembrane region" description="Helical" evidence="6">
    <location>
        <begin position="274"/>
        <end position="292"/>
    </location>
</feature>
<dbReference type="EMBL" id="HBGJ01017135">
    <property type="protein sequence ID" value="CAD9252632.1"/>
    <property type="molecule type" value="Transcribed_RNA"/>
</dbReference>
<keyword evidence="4 6" id="KW-1133">Transmembrane helix</keyword>
<evidence type="ECO:0000256" key="6">
    <source>
        <dbReference type="RuleBase" id="RU363053"/>
    </source>
</evidence>
<feature type="transmembrane region" description="Helical" evidence="6">
    <location>
        <begin position="153"/>
        <end position="175"/>
    </location>
</feature>
<dbReference type="PANTHER" id="PTHR11266">
    <property type="entry name" value="PEROXISOMAL MEMBRANE PROTEIN 2, PXMP2 MPV17"/>
    <property type="match status" value="1"/>
</dbReference>
<dbReference type="GO" id="GO:0016020">
    <property type="term" value="C:membrane"/>
    <property type="evidence" value="ECO:0007669"/>
    <property type="project" value="UniProtKB-SubCell"/>
</dbReference>
<organism evidence="8">
    <name type="scientific">Phaeomonas parva</name>
    <dbReference type="NCBI Taxonomy" id="124430"/>
    <lineage>
        <taxon>Eukaryota</taxon>
        <taxon>Sar</taxon>
        <taxon>Stramenopiles</taxon>
        <taxon>Ochrophyta</taxon>
        <taxon>Pinguiophyceae</taxon>
        <taxon>Pinguiochrysidales</taxon>
        <taxon>Pinguiochrysidaceae</taxon>
        <taxon>Phaeomonas</taxon>
    </lineage>
</organism>
<keyword evidence="3 6" id="KW-0812">Transmembrane</keyword>
<comment type="similarity">
    <text evidence="2 6">Belongs to the peroxisomal membrane protein PXMP2/4 family.</text>
</comment>
<evidence type="ECO:0000256" key="1">
    <source>
        <dbReference type="ARBA" id="ARBA00004141"/>
    </source>
</evidence>